<dbReference type="InterPro" id="IPR050662">
    <property type="entry name" value="Sec-metab_biosynth-thioest"/>
</dbReference>
<dbReference type="SUPFAM" id="SSF56281">
    <property type="entry name" value="Metallo-hydrolase/oxidoreductase"/>
    <property type="match status" value="1"/>
</dbReference>
<evidence type="ECO:0000313" key="3">
    <source>
        <dbReference type="Proteomes" id="UP001057291"/>
    </source>
</evidence>
<name>A0AAV4LAQ5_9BACL</name>
<dbReference type="InterPro" id="IPR041516">
    <property type="entry name" value="LACTB2_WH"/>
</dbReference>
<proteinExistence type="predicted"/>
<dbReference type="EMBL" id="BOQE01000001">
    <property type="protein sequence ID" value="GIM44793.1"/>
    <property type="molecule type" value="Genomic_DNA"/>
</dbReference>
<dbReference type="Gene3D" id="1.10.10.10">
    <property type="entry name" value="Winged helix-like DNA-binding domain superfamily/Winged helix DNA-binding domain"/>
    <property type="match status" value="1"/>
</dbReference>
<keyword evidence="3" id="KW-1185">Reference proteome</keyword>
<evidence type="ECO:0000313" key="2">
    <source>
        <dbReference type="EMBL" id="GIM44793.1"/>
    </source>
</evidence>
<protein>
    <submittedName>
        <fullName evidence="2">MBL fold metallo-hydrolase</fullName>
    </submittedName>
</protein>
<dbReference type="SMART" id="SM00849">
    <property type="entry name" value="Lactamase_B"/>
    <property type="match status" value="1"/>
</dbReference>
<dbReference type="Gene3D" id="3.60.15.10">
    <property type="entry name" value="Ribonuclease Z/Hydroxyacylglutathione hydrolase-like"/>
    <property type="match status" value="1"/>
</dbReference>
<dbReference type="PANTHER" id="PTHR23131">
    <property type="entry name" value="ENDORIBONUCLEASE LACTB2"/>
    <property type="match status" value="1"/>
</dbReference>
<dbReference type="AlphaFoldDB" id="A0AAV4LAQ5"/>
<dbReference type="RefSeq" id="WP_282198048.1">
    <property type="nucleotide sequence ID" value="NZ_BOQE01000001.1"/>
</dbReference>
<dbReference type="Proteomes" id="UP001057291">
    <property type="component" value="Unassembled WGS sequence"/>
</dbReference>
<accession>A0AAV4LAQ5</accession>
<dbReference type="Pfam" id="PF00753">
    <property type="entry name" value="Lactamase_B"/>
    <property type="match status" value="1"/>
</dbReference>
<gene>
    <name evidence="2" type="ORF">DNHGIG_03420</name>
</gene>
<feature type="domain" description="Metallo-beta-lactamase" evidence="1">
    <location>
        <begin position="22"/>
        <end position="191"/>
    </location>
</feature>
<evidence type="ECO:0000259" key="1">
    <source>
        <dbReference type="SMART" id="SM00849"/>
    </source>
</evidence>
<organism evidence="2 3">
    <name type="scientific">Collibacillus ludicampi</name>
    <dbReference type="NCBI Taxonomy" id="2771369"/>
    <lineage>
        <taxon>Bacteria</taxon>
        <taxon>Bacillati</taxon>
        <taxon>Bacillota</taxon>
        <taxon>Bacilli</taxon>
        <taxon>Bacillales</taxon>
        <taxon>Alicyclobacillaceae</taxon>
        <taxon>Collibacillus</taxon>
    </lineage>
</organism>
<sequence length="283" mass="31901">MQESRYVHRLTVSSPTLLPATTTNVYVITHHGEAIIIDAGYEQEDSTKEIISYIESMGQPQVKAIILTHYHRDHSPGAKALSDHFQCPIWAHAQEVENIHREISPYKVEKALTEGDRIEIGGVPIFVLHTPGHTKGHISLWMEEEKILFVGDNAAGEGSVWIGPPDGDLTHYLQSLQRLKSFHAERLAPGHGHMIHDPDACIDFLITRRLERESQILKLLQSSPLSVSQLVDLIYRDQIHPSVRWAAERTIEGHIMKLLNERRVQIASADRTPKYALSSSLTT</sequence>
<dbReference type="InterPro" id="IPR036866">
    <property type="entry name" value="RibonucZ/Hydroxyglut_hydro"/>
</dbReference>
<dbReference type="InterPro" id="IPR001279">
    <property type="entry name" value="Metallo-B-lactamas"/>
</dbReference>
<comment type="caution">
    <text evidence="2">The sequence shown here is derived from an EMBL/GenBank/DDBJ whole genome shotgun (WGS) entry which is preliminary data.</text>
</comment>
<dbReference type="InterPro" id="IPR036388">
    <property type="entry name" value="WH-like_DNA-bd_sf"/>
</dbReference>
<dbReference type="Pfam" id="PF17778">
    <property type="entry name" value="WHD_BLACT"/>
    <property type="match status" value="1"/>
</dbReference>
<reference evidence="2" key="1">
    <citation type="journal article" date="2023" name="Int. J. Syst. Evol. Microbiol.">
        <title>Collibacillus ludicampi gen. nov., sp. nov., a new soil bacterium of the family Alicyclobacillaceae.</title>
        <authorList>
            <person name="Jojima T."/>
            <person name="Ioku Y."/>
            <person name="Fukuta Y."/>
            <person name="Shirasaka N."/>
            <person name="Matsumura Y."/>
            <person name="Mori M."/>
        </authorList>
    </citation>
    <scope>NUCLEOTIDE SEQUENCE</scope>
    <source>
        <strain evidence="2">TP075</strain>
    </source>
</reference>
<dbReference type="PANTHER" id="PTHR23131:SF0">
    <property type="entry name" value="ENDORIBONUCLEASE LACTB2"/>
    <property type="match status" value="1"/>
</dbReference>